<keyword evidence="3" id="KW-1185">Reference proteome</keyword>
<gene>
    <name evidence="2" type="ORF">E7V67_021165</name>
</gene>
<proteinExistence type="predicted"/>
<reference evidence="2 3" key="1">
    <citation type="journal article" date="2019" name="Int. J. Syst. Evol. Microbiol.">
        <title>The Draft Whole-Genome Sequence of the Antibiotic Producer Empedobacter haloabium ATCC 31962 Provides Indications for Its Taxonomic Reclassification.</title>
        <authorList>
            <person name="Miess H."/>
            <person name="Arlt P."/>
            <person name="Apel A.K."/>
            <person name="Weber T."/>
            <person name="Nieselt K."/>
            <person name="Hanssen F."/>
            <person name="Czemmel S."/>
            <person name="Nahnsen S."/>
            <person name="Gross H."/>
        </authorList>
    </citation>
    <scope>NUCLEOTIDE SEQUENCE [LARGE SCALE GENOMIC DNA]</scope>
    <source>
        <strain evidence="2 3">ATCC 31962</strain>
    </source>
</reference>
<accession>A0ABZ1UHK3</accession>
<feature type="signal peptide" evidence="1">
    <location>
        <begin position="1"/>
        <end position="22"/>
    </location>
</feature>
<evidence type="ECO:0000313" key="2">
    <source>
        <dbReference type="EMBL" id="WUR12188.1"/>
    </source>
</evidence>
<evidence type="ECO:0000313" key="3">
    <source>
        <dbReference type="Proteomes" id="UP000321323"/>
    </source>
</evidence>
<feature type="chain" id="PRO_5046056404" description="DUF3617 family protein" evidence="1">
    <location>
        <begin position="23"/>
        <end position="192"/>
    </location>
</feature>
<dbReference type="Proteomes" id="UP000321323">
    <property type="component" value="Chromosome"/>
</dbReference>
<evidence type="ECO:0008006" key="4">
    <source>
        <dbReference type="Google" id="ProtNLM"/>
    </source>
</evidence>
<dbReference type="EMBL" id="CP136508">
    <property type="protein sequence ID" value="WUR12188.1"/>
    <property type="molecule type" value="Genomic_DNA"/>
</dbReference>
<protein>
    <recommendedName>
        <fullName evidence="4">DUF3617 family protein</fullName>
    </recommendedName>
</protein>
<evidence type="ECO:0000256" key="1">
    <source>
        <dbReference type="SAM" id="SignalP"/>
    </source>
</evidence>
<keyword evidence="1" id="KW-0732">Signal</keyword>
<name>A0ABZ1UHK3_9BURK</name>
<organism evidence="2 3">
    <name type="scientific">[Empedobacter] haloabium</name>
    <dbReference type="NCBI Taxonomy" id="592317"/>
    <lineage>
        <taxon>Bacteria</taxon>
        <taxon>Pseudomonadati</taxon>
        <taxon>Pseudomonadota</taxon>
        <taxon>Betaproteobacteria</taxon>
        <taxon>Burkholderiales</taxon>
        <taxon>Oxalobacteraceae</taxon>
        <taxon>Telluria group</taxon>
        <taxon>Telluria group incertae sedis</taxon>
    </lineage>
</organism>
<sequence>MLHKIGCAVGVLLSSLVVPAKAQAPGPTPDYEVPPLSNYVGEYRDKRRVILEAIEAMPPDIDARMAEYDRRIGKLRDDFRVARLAEYKAVNPERIVEHSCTSKSSGGVKNCGWKCTASPSPDHFAAPETVRVDGTNKGTRIDGGAACLKMTVAGKGRNAGVLHVNYRFQPAVVERRLNDETKRLFDIIGTRG</sequence>